<reference evidence="7" key="1">
    <citation type="journal article" date="2019" name="Microbiology">
        <title>Complete Genome Sequence of an Uncultured Bacterium of the Candidate Phylum Bipolaricaulota.</title>
        <authorList>
            <person name="Kadnikov V.V."/>
            <person name="Mardanov A.V."/>
            <person name="Beletsky A.V."/>
            <person name="Frank Y.A."/>
            <person name="Karnachuk O.V."/>
            <person name="Ravin N.V."/>
        </authorList>
    </citation>
    <scope>NUCLEOTIDE SEQUENCE [LARGE SCALE GENOMIC DNA]</scope>
</reference>
<name>A0A6I6DI10_9FIRM</name>
<dbReference type="KEGG" id="salq:SYNTR_0616"/>
<evidence type="ECO:0000256" key="3">
    <source>
        <dbReference type="HAMAP-Rule" id="MF_01077"/>
    </source>
</evidence>
<dbReference type="InterPro" id="IPR003728">
    <property type="entry name" value="Ribosome_maturation_RimP"/>
</dbReference>
<evidence type="ECO:0000313" key="6">
    <source>
        <dbReference type="EMBL" id="QGT99209.1"/>
    </source>
</evidence>
<evidence type="ECO:0000259" key="4">
    <source>
        <dbReference type="Pfam" id="PF02576"/>
    </source>
</evidence>
<evidence type="ECO:0000259" key="5">
    <source>
        <dbReference type="Pfam" id="PF17384"/>
    </source>
</evidence>
<feature type="domain" description="Ribosome maturation factor RimP C-terminal" evidence="5">
    <location>
        <begin position="87"/>
        <end position="151"/>
    </location>
</feature>
<dbReference type="PANTHER" id="PTHR33867">
    <property type="entry name" value="RIBOSOME MATURATION FACTOR RIMP"/>
    <property type="match status" value="1"/>
</dbReference>
<evidence type="ECO:0000313" key="7">
    <source>
        <dbReference type="Proteomes" id="UP000426444"/>
    </source>
</evidence>
<dbReference type="GO" id="GO:0006412">
    <property type="term" value="P:translation"/>
    <property type="evidence" value="ECO:0007669"/>
    <property type="project" value="TreeGrafter"/>
</dbReference>
<sequence length="152" mass="17415">MAEDIKKLINKLIEHELKEAGIELVDIEVNKEDKAKMLRIFIDTPNGVTLDLCTDASKTIKAILDDHEDKVDYDYLEVSSPGINRVLKTEKDFKKFIGSRIKLKTYQPLDGRKNFTGILKSYTNENIEIEFDSNVVLIPRESIAQVKLHPQL</sequence>
<dbReference type="EMBL" id="CP046457">
    <property type="protein sequence ID" value="QGT99209.1"/>
    <property type="molecule type" value="Genomic_DNA"/>
</dbReference>
<dbReference type="InterPro" id="IPR035956">
    <property type="entry name" value="RimP_N_sf"/>
</dbReference>
<evidence type="ECO:0000256" key="1">
    <source>
        <dbReference type="ARBA" id="ARBA00022490"/>
    </source>
</evidence>
<feature type="domain" description="Ribosome maturation factor RimP N-terminal" evidence="4">
    <location>
        <begin position="12"/>
        <end position="83"/>
    </location>
</feature>
<comment type="similarity">
    <text evidence="3">Belongs to the RimP family.</text>
</comment>
<dbReference type="RefSeq" id="WP_197079168.1">
    <property type="nucleotide sequence ID" value="NZ_CP046457.1"/>
</dbReference>
<dbReference type="InterPro" id="IPR028989">
    <property type="entry name" value="RimP_N"/>
</dbReference>
<gene>
    <name evidence="3" type="primary">rimP</name>
    <name evidence="6" type="ORF">SYNTR_0616</name>
</gene>
<proteinExistence type="inferred from homology"/>
<comment type="function">
    <text evidence="3">Required for maturation of 30S ribosomal subunits.</text>
</comment>
<dbReference type="GO" id="GO:0000028">
    <property type="term" value="P:ribosomal small subunit assembly"/>
    <property type="evidence" value="ECO:0007669"/>
    <property type="project" value="TreeGrafter"/>
</dbReference>
<dbReference type="Pfam" id="PF17384">
    <property type="entry name" value="DUF150_C"/>
    <property type="match status" value="1"/>
</dbReference>
<dbReference type="Gene3D" id="3.30.300.70">
    <property type="entry name" value="RimP-like superfamily, N-terminal"/>
    <property type="match status" value="1"/>
</dbReference>
<keyword evidence="7" id="KW-1185">Reference proteome</keyword>
<dbReference type="Gene3D" id="2.30.30.180">
    <property type="entry name" value="Ribosome maturation factor RimP, C-terminal domain"/>
    <property type="match status" value="1"/>
</dbReference>
<dbReference type="InterPro" id="IPR028998">
    <property type="entry name" value="RimP_C"/>
</dbReference>
<dbReference type="PANTHER" id="PTHR33867:SF1">
    <property type="entry name" value="RIBOSOME MATURATION FACTOR RIMP"/>
    <property type="match status" value="1"/>
</dbReference>
<dbReference type="HAMAP" id="MF_01077">
    <property type="entry name" value="RimP"/>
    <property type="match status" value="1"/>
</dbReference>
<dbReference type="AlphaFoldDB" id="A0A6I6DI10"/>
<dbReference type="InterPro" id="IPR036847">
    <property type="entry name" value="RimP_C_sf"/>
</dbReference>
<keyword evidence="2 3" id="KW-0690">Ribosome biogenesis</keyword>
<comment type="subcellular location">
    <subcellularLocation>
        <location evidence="3">Cytoplasm</location>
    </subcellularLocation>
</comment>
<evidence type="ECO:0000256" key="2">
    <source>
        <dbReference type="ARBA" id="ARBA00022517"/>
    </source>
</evidence>
<dbReference type="SUPFAM" id="SSF74942">
    <property type="entry name" value="YhbC-like, C-terminal domain"/>
    <property type="match status" value="1"/>
</dbReference>
<dbReference type="GO" id="GO:0005829">
    <property type="term" value="C:cytosol"/>
    <property type="evidence" value="ECO:0007669"/>
    <property type="project" value="TreeGrafter"/>
</dbReference>
<dbReference type="Pfam" id="PF02576">
    <property type="entry name" value="RimP_N"/>
    <property type="match status" value="1"/>
</dbReference>
<dbReference type="SUPFAM" id="SSF75420">
    <property type="entry name" value="YhbC-like, N-terminal domain"/>
    <property type="match status" value="1"/>
</dbReference>
<accession>A0A6I6DI10</accession>
<dbReference type="CDD" id="cd01734">
    <property type="entry name" value="YlxS_C"/>
    <property type="match status" value="1"/>
</dbReference>
<dbReference type="Proteomes" id="UP000426444">
    <property type="component" value="Chromosome"/>
</dbReference>
<organism evidence="6 7">
    <name type="scientific">Candidatus Syntrophocurvum alkaliphilum</name>
    <dbReference type="NCBI Taxonomy" id="2293317"/>
    <lineage>
        <taxon>Bacteria</taxon>
        <taxon>Bacillati</taxon>
        <taxon>Bacillota</taxon>
        <taxon>Clostridia</taxon>
        <taxon>Eubacteriales</taxon>
        <taxon>Syntrophomonadaceae</taxon>
        <taxon>Candidatus Syntrophocurvum</taxon>
    </lineage>
</organism>
<protein>
    <recommendedName>
        <fullName evidence="3">Ribosome maturation factor RimP</fullName>
    </recommendedName>
</protein>
<keyword evidence="1 3" id="KW-0963">Cytoplasm</keyword>